<dbReference type="PROSITE" id="PS00041">
    <property type="entry name" value="HTH_ARAC_FAMILY_1"/>
    <property type="match status" value="1"/>
</dbReference>
<dbReference type="EMBL" id="FOFU01000002">
    <property type="protein sequence ID" value="SEQ08588.1"/>
    <property type="molecule type" value="Genomic_DNA"/>
</dbReference>
<dbReference type="Proteomes" id="UP000182360">
    <property type="component" value="Unassembled WGS sequence"/>
</dbReference>
<dbReference type="InterPro" id="IPR009057">
    <property type="entry name" value="Homeodomain-like_sf"/>
</dbReference>
<organism evidence="5 6">
    <name type="scientific">Treponema bryantii</name>
    <dbReference type="NCBI Taxonomy" id="163"/>
    <lineage>
        <taxon>Bacteria</taxon>
        <taxon>Pseudomonadati</taxon>
        <taxon>Spirochaetota</taxon>
        <taxon>Spirochaetia</taxon>
        <taxon>Spirochaetales</taxon>
        <taxon>Treponemataceae</taxon>
        <taxon>Treponema</taxon>
    </lineage>
</organism>
<evidence type="ECO:0000313" key="6">
    <source>
        <dbReference type="Proteomes" id="UP000182360"/>
    </source>
</evidence>
<reference evidence="5 6" key="1">
    <citation type="submission" date="2016-10" db="EMBL/GenBank/DDBJ databases">
        <authorList>
            <person name="de Groot N.N."/>
        </authorList>
    </citation>
    <scope>NUCLEOTIDE SEQUENCE [LARGE SCALE GENOMIC DNA]</scope>
    <source>
        <strain evidence="5 6">B25</strain>
    </source>
</reference>
<evidence type="ECO:0000313" key="5">
    <source>
        <dbReference type="EMBL" id="SEQ08588.1"/>
    </source>
</evidence>
<dbReference type="GO" id="GO:0003700">
    <property type="term" value="F:DNA-binding transcription factor activity"/>
    <property type="evidence" value="ECO:0007669"/>
    <property type="project" value="InterPro"/>
</dbReference>
<dbReference type="OrthoDB" id="357304at2"/>
<dbReference type="AlphaFoldDB" id="A0A1H9D719"/>
<keyword evidence="1" id="KW-0805">Transcription regulation</keyword>
<dbReference type="Pfam" id="PF12833">
    <property type="entry name" value="HTH_18"/>
    <property type="match status" value="1"/>
</dbReference>
<dbReference type="RefSeq" id="WP_083379709.1">
    <property type="nucleotide sequence ID" value="NZ_FOFU01000002.1"/>
</dbReference>
<dbReference type="SMART" id="SM00342">
    <property type="entry name" value="HTH_ARAC"/>
    <property type="match status" value="1"/>
</dbReference>
<evidence type="ECO:0000259" key="4">
    <source>
        <dbReference type="PROSITE" id="PS01124"/>
    </source>
</evidence>
<proteinExistence type="predicted"/>
<gene>
    <name evidence="5" type="ORF">SAMN04487977_102440</name>
</gene>
<accession>A0A1H9D719</accession>
<protein>
    <submittedName>
        <fullName evidence="5">AraC family transcriptional regulator, arabinose operon regulatory protein</fullName>
    </submittedName>
</protein>
<dbReference type="PANTHER" id="PTHR43280">
    <property type="entry name" value="ARAC-FAMILY TRANSCRIPTIONAL REGULATOR"/>
    <property type="match status" value="1"/>
</dbReference>
<dbReference type="InterPro" id="IPR018060">
    <property type="entry name" value="HTH_AraC"/>
</dbReference>
<evidence type="ECO:0000256" key="2">
    <source>
        <dbReference type="ARBA" id="ARBA00023125"/>
    </source>
</evidence>
<dbReference type="SUPFAM" id="SSF51215">
    <property type="entry name" value="Regulatory protein AraC"/>
    <property type="match status" value="1"/>
</dbReference>
<dbReference type="InterPro" id="IPR037923">
    <property type="entry name" value="HTH-like"/>
</dbReference>
<name>A0A1H9D719_9SPIR</name>
<feature type="domain" description="HTH araC/xylS-type" evidence="4">
    <location>
        <begin position="160"/>
        <end position="262"/>
    </location>
</feature>
<dbReference type="InterPro" id="IPR018062">
    <property type="entry name" value="HTH_AraC-typ_CS"/>
</dbReference>
<sequence>MNINIGAIGYNYTHEEDFRMDRPEGPGAWLFLLVKSDAIFYINGKRNLVKKHSYVLLQPKTPCMYQGAKENYQDDWFFFNMTEEDKTELLERGIVFDSPVFLGSTEEISSLIHQISYNHFSADIYHEEIKILLTSVLFLKTAQQAKSKIIQPPDVLAGKNDRLTYLRTRLFEEPALFSGIDEMAAYMNLSRSGFQHLYSHTFGVSVIHDVIKGRIEKAKSFLSKSNFSITEISNKCGYKSEFHFMRQFKKETGLTPTEFRRSSSWIQIEKSR</sequence>
<dbReference type="GO" id="GO:0043565">
    <property type="term" value="F:sequence-specific DNA binding"/>
    <property type="evidence" value="ECO:0007669"/>
    <property type="project" value="InterPro"/>
</dbReference>
<dbReference type="PANTHER" id="PTHR43280:SF28">
    <property type="entry name" value="HTH-TYPE TRANSCRIPTIONAL ACTIVATOR RHAS"/>
    <property type="match status" value="1"/>
</dbReference>
<keyword evidence="3" id="KW-0804">Transcription</keyword>
<dbReference type="InterPro" id="IPR020449">
    <property type="entry name" value="Tscrpt_reg_AraC-type_HTH"/>
</dbReference>
<evidence type="ECO:0000256" key="3">
    <source>
        <dbReference type="ARBA" id="ARBA00023163"/>
    </source>
</evidence>
<dbReference type="Gene3D" id="1.10.10.60">
    <property type="entry name" value="Homeodomain-like"/>
    <property type="match status" value="1"/>
</dbReference>
<dbReference type="Gene3D" id="2.60.120.280">
    <property type="entry name" value="Regulatory protein AraC"/>
    <property type="match status" value="1"/>
</dbReference>
<keyword evidence="6" id="KW-1185">Reference proteome</keyword>
<dbReference type="PROSITE" id="PS01124">
    <property type="entry name" value="HTH_ARAC_FAMILY_2"/>
    <property type="match status" value="1"/>
</dbReference>
<keyword evidence="2" id="KW-0238">DNA-binding</keyword>
<evidence type="ECO:0000256" key="1">
    <source>
        <dbReference type="ARBA" id="ARBA00023015"/>
    </source>
</evidence>
<dbReference type="PRINTS" id="PR00032">
    <property type="entry name" value="HTHARAC"/>
</dbReference>
<dbReference type="SUPFAM" id="SSF46689">
    <property type="entry name" value="Homeodomain-like"/>
    <property type="match status" value="1"/>
</dbReference>